<name>A0AAD4QI23_9AGAM</name>
<evidence type="ECO:0000259" key="7">
    <source>
        <dbReference type="PROSITE" id="PS50850"/>
    </source>
</evidence>
<dbReference type="CDD" id="cd17330">
    <property type="entry name" value="MFS_SLC46_TetA_like"/>
    <property type="match status" value="1"/>
</dbReference>
<proteinExistence type="predicted"/>
<feature type="transmembrane region" description="Helical" evidence="6">
    <location>
        <begin position="204"/>
        <end position="226"/>
    </location>
</feature>
<feature type="transmembrane region" description="Helical" evidence="6">
    <location>
        <begin position="164"/>
        <end position="184"/>
    </location>
</feature>
<dbReference type="PANTHER" id="PTHR23504">
    <property type="entry name" value="MAJOR FACILITATOR SUPERFAMILY DOMAIN-CONTAINING PROTEIN 10"/>
    <property type="match status" value="1"/>
</dbReference>
<gene>
    <name evidence="8" type="ORF">B0F90DRAFT_1752216</name>
</gene>
<dbReference type="InterPro" id="IPR011701">
    <property type="entry name" value="MFS"/>
</dbReference>
<dbReference type="InterPro" id="IPR036259">
    <property type="entry name" value="MFS_trans_sf"/>
</dbReference>
<feature type="domain" description="Major facilitator superfamily (MFS) profile" evidence="7">
    <location>
        <begin position="31"/>
        <end position="486"/>
    </location>
</feature>
<dbReference type="PANTHER" id="PTHR23504:SF15">
    <property type="entry name" value="MAJOR FACILITATOR SUPERFAMILY (MFS) PROFILE DOMAIN-CONTAINING PROTEIN"/>
    <property type="match status" value="1"/>
</dbReference>
<keyword evidence="3 6" id="KW-0812">Transmembrane</keyword>
<evidence type="ECO:0000256" key="4">
    <source>
        <dbReference type="ARBA" id="ARBA00022989"/>
    </source>
</evidence>
<evidence type="ECO:0000256" key="6">
    <source>
        <dbReference type="SAM" id="Phobius"/>
    </source>
</evidence>
<protein>
    <submittedName>
        <fullName evidence="8">MFS general substrate transporter</fullName>
    </submittedName>
</protein>
<dbReference type="Pfam" id="PF07690">
    <property type="entry name" value="MFS_1"/>
    <property type="match status" value="1"/>
</dbReference>
<dbReference type="Gene3D" id="1.20.1250.20">
    <property type="entry name" value="MFS general substrate transporter like domains"/>
    <property type="match status" value="1"/>
</dbReference>
<feature type="transmembrane region" description="Helical" evidence="6">
    <location>
        <begin position="280"/>
        <end position="298"/>
    </location>
</feature>
<organism evidence="8 9">
    <name type="scientific">Multifurca ochricompacta</name>
    <dbReference type="NCBI Taxonomy" id="376703"/>
    <lineage>
        <taxon>Eukaryota</taxon>
        <taxon>Fungi</taxon>
        <taxon>Dikarya</taxon>
        <taxon>Basidiomycota</taxon>
        <taxon>Agaricomycotina</taxon>
        <taxon>Agaricomycetes</taxon>
        <taxon>Russulales</taxon>
        <taxon>Russulaceae</taxon>
        <taxon>Multifurca</taxon>
    </lineage>
</organism>
<dbReference type="GO" id="GO:0016020">
    <property type="term" value="C:membrane"/>
    <property type="evidence" value="ECO:0007669"/>
    <property type="project" value="UniProtKB-SubCell"/>
</dbReference>
<evidence type="ECO:0000313" key="8">
    <source>
        <dbReference type="EMBL" id="KAI0295144.1"/>
    </source>
</evidence>
<reference evidence="8" key="1">
    <citation type="journal article" date="2022" name="New Phytol.">
        <title>Evolutionary transition to the ectomycorrhizal habit in the genomes of a hyperdiverse lineage of mushroom-forming fungi.</title>
        <authorList>
            <person name="Looney B."/>
            <person name="Miyauchi S."/>
            <person name="Morin E."/>
            <person name="Drula E."/>
            <person name="Courty P.E."/>
            <person name="Kohler A."/>
            <person name="Kuo A."/>
            <person name="LaButti K."/>
            <person name="Pangilinan J."/>
            <person name="Lipzen A."/>
            <person name="Riley R."/>
            <person name="Andreopoulos W."/>
            <person name="He G."/>
            <person name="Johnson J."/>
            <person name="Nolan M."/>
            <person name="Tritt A."/>
            <person name="Barry K.W."/>
            <person name="Grigoriev I.V."/>
            <person name="Nagy L.G."/>
            <person name="Hibbett D."/>
            <person name="Henrissat B."/>
            <person name="Matheny P.B."/>
            <person name="Labbe J."/>
            <person name="Martin F.M."/>
        </authorList>
    </citation>
    <scope>NUCLEOTIDE SEQUENCE</scope>
    <source>
        <strain evidence="8">BPL690</strain>
    </source>
</reference>
<comment type="subcellular location">
    <subcellularLocation>
        <location evidence="1">Membrane</location>
        <topology evidence="1">Multi-pass membrane protein</topology>
    </subcellularLocation>
</comment>
<dbReference type="SUPFAM" id="SSF103473">
    <property type="entry name" value="MFS general substrate transporter"/>
    <property type="match status" value="1"/>
</dbReference>
<feature type="transmembrane region" description="Helical" evidence="6">
    <location>
        <begin position="104"/>
        <end position="121"/>
    </location>
</feature>
<dbReference type="Proteomes" id="UP001203297">
    <property type="component" value="Unassembled WGS sequence"/>
</dbReference>
<keyword evidence="2" id="KW-0813">Transport</keyword>
<keyword evidence="5 6" id="KW-0472">Membrane</keyword>
<dbReference type="EMBL" id="WTXG01000061">
    <property type="protein sequence ID" value="KAI0295144.1"/>
    <property type="molecule type" value="Genomic_DNA"/>
</dbReference>
<feature type="transmembrane region" description="Helical" evidence="6">
    <location>
        <begin position="388"/>
        <end position="414"/>
    </location>
</feature>
<feature type="transmembrane region" description="Helical" evidence="6">
    <location>
        <begin position="459"/>
        <end position="478"/>
    </location>
</feature>
<feature type="transmembrane region" description="Helical" evidence="6">
    <location>
        <begin position="73"/>
        <end position="92"/>
    </location>
</feature>
<evidence type="ECO:0000313" key="9">
    <source>
        <dbReference type="Proteomes" id="UP001203297"/>
    </source>
</evidence>
<dbReference type="AlphaFoldDB" id="A0AAD4QI23"/>
<dbReference type="PROSITE" id="PS50850">
    <property type="entry name" value="MFS"/>
    <property type="match status" value="1"/>
</dbReference>
<accession>A0AAD4QI23</accession>
<keyword evidence="4 6" id="KW-1133">Transmembrane helix</keyword>
<evidence type="ECO:0000256" key="2">
    <source>
        <dbReference type="ARBA" id="ARBA00022448"/>
    </source>
</evidence>
<keyword evidence="9" id="KW-1185">Reference proteome</keyword>
<comment type="caution">
    <text evidence="8">The sequence shown here is derived from an EMBL/GenBank/DDBJ whole genome shotgun (WGS) entry which is preliminary data.</text>
</comment>
<sequence>MPDTRQNDERTPLQQNVILTSPNPTPLPWAQLSALFLLIFADSLMSASVTPYINELISELPITGGDERKVGYYSGIIISLCFVGETTTVLLWSRLSDFIGRKPVLLGGTLGSIIATVLFGLSRTFWALAASRFLAGALNGNAGVLPSMLVEVTDESNIAQGMSLLILAWSVSFGIGSFVGGHLSRPHDHWPGAFRNTFWVKYPYFLPCAVTSAFAIVSLLIVSIFLKETLHKRNNTSKLRFYSGDSNAGYLRDGESNIEDENNAIVSPGVVQQRSSLRALLTRPVLLSISINALFAFLEISNNSLVPLVYTTPIRYGGLGLDPAQMGTFLGVFGILNGAFQFAILPRIMKLMGLRGSLLASMSCLVPAFLLFPINGTYARHAGSADNILWFLVLFHMLIMVGINMAYSCIFLYTSSAAPKGMLGATNGLAQTVASVQRFVGPTIASSIFAFSLEKEILGGYGAFYALTLCTFTVICFASQLPREAWKSQEDLE</sequence>
<dbReference type="GO" id="GO:0022857">
    <property type="term" value="F:transmembrane transporter activity"/>
    <property type="evidence" value="ECO:0007669"/>
    <property type="project" value="InterPro"/>
</dbReference>
<feature type="transmembrane region" description="Helical" evidence="6">
    <location>
        <begin position="326"/>
        <end position="345"/>
    </location>
</feature>
<feature type="transmembrane region" description="Helical" evidence="6">
    <location>
        <begin position="357"/>
        <end position="376"/>
    </location>
</feature>
<dbReference type="InterPro" id="IPR020846">
    <property type="entry name" value="MFS_dom"/>
</dbReference>
<evidence type="ECO:0000256" key="5">
    <source>
        <dbReference type="ARBA" id="ARBA00023136"/>
    </source>
</evidence>
<evidence type="ECO:0000256" key="1">
    <source>
        <dbReference type="ARBA" id="ARBA00004141"/>
    </source>
</evidence>
<evidence type="ECO:0000256" key="3">
    <source>
        <dbReference type="ARBA" id="ARBA00022692"/>
    </source>
</evidence>